<reference evidence="2 3" key="1">
    <citation type="journal article" date="2015" name="Nature">
        <title>rRNA introns, odd ribosomes, and small enigmatic genomes across a large radiation of phyla.</title>
        <authorList>
            <person name="Brown C.T."/>
            <person name="Hug L.A."/>
            <person name="Thomas B.C."/>
            <person name="Sharon I."/>
            <person name="Castelle C.J."/>
            <person name="Singh A."/>
            <person name="Wilkins M.J."/>
            <person name="Williams K.H."/>
            <person name="Banfield J.F."/>
        </authorList>
    </citation>
    <scope>NUCLEOTIDE SEQUENCE [LARGE SCALE GENOMIC DNA]</scope>
</reference>
<dbReference type="EMBL" id="LBOK01000016">
    <property type="protein sequence ID" value="KKP36581.1"/>
    <property type="molecule type" value="Genomic_DNA"/>
</dbReference>
<sequence>MNEQPTKHRYRLIILVFILIILSFFTWCFIFINNQEELNIQQIKTENQKNEPEDTSNKNIEARLNSIYLEIRNNAIADTNDPNFTKYVKETLDITCPFYEPNGVDYRSCLGTFVENQKTKMGENKDKLTKIEDYCSELGSKYAPGVGQMDIYFSCMAYKTAPK</sequence>
<organism evidence="2 3">
    <name type="scientific">Candidatus Roizmanbacteria bacterium GW2011_GWA2_32_13</name>
    <dbReference type="NCBI Taxonomy" id="1618475"/>
    <lineage>
        <taxon>Bacteria</taxon>
        <taxon>Candidatus Roizmaniibacteriota</taxon>
    </lineage>
</organism>
<dbReference type="Proteomes" id="UP000034349">
    <property type="component" value="Unassembled WGS sequence"/>
</dbReference>
<comment type="caution">
    <text evidence="2">The sequence shown here is derived from an EMBL/GenBank/DDBJ whole genome shotgun (WGS) entry which is preliminary data.</text>
</comment>
<evidence type="ECO:0000313" key="2">
    <source>
        <dbReference type="EMBL" id="KKP36581.1"/>
    </source>
</evidence>
<protein>
    <submittedName>
        <fullName evidence="2">Uncharacterized protein</fullName>
    </submittedName>
</protein>
<evidence type="ECO:0000313" key="3">
    <source>
        <dbReference type="Proteomes" id="UP000034349"/>
    </source>
</evidence>
<proteinExistence type="predicted"/>
<keyword evidence="1" id="KW-0812">Transmembrane</keyword>
<keyword evidence="1" id="KW-0472">Membrane</keyword>
<evidence type="ECO:0000256" key="1">
    <source>
        <dbReference type="SAM" id="Phobius"/>
    </source>
</evidence>
<dbReference type="AlphaFoldDB" id="A0A0F9ZCY7"/>
<accession>A0A0F9ZCY7</accession>
<feature type="transmembrane region" description="Helical" evidence="1">
    <location>
        <begin position="12"/>
        <end position="32"/>
    </location>
</feature>
<name>A0A0F9ZCY7_9BACT</name>
<gene>
    <name evidence="2" type="ORF">UR23_C0016G0006</name>
</gene>
<keyword evidence="1" id="KW-1133">Transmembrane helix</keyword>